<reference evidence="2" key="1">
    <citation type="submission" date="2023-10" db="EMBL/GenBank/DDBJ databases">
        <title>Genome assembly of Pristionchus species.</title>
        <authorList>
            <person name="Yoshida K."/>
            <person name="Sommer R.J."/>
        </authorList>
    </citation>
    <scope>NUCLEOTIDE SEQUENCE</scope>
    <source>
        <strain evidence="2">RS5133</strain>
    </source>
</reference>
<keyword evidence="3" id="KW-1185">Reference proteome</keyword>
<evidence type="ECO:0000313" key="3">
    <source>
        <dbReference type="Proteomes" id="UP001432322"/>
    </source>
</evidence>
<dbReference type="AlphaFoldDB" id="A0AAV5V668"/>
<gene>
    <name evidence="2" type="ORF">PFISCL1PPCAC_5332</name>
</gene>
<evidence type="ECO:0000256" key="1">
    <source>
        <dbReference type="SAM" id="Phobius"/>
    </source>
</evidence>
<keyword evidence="1" id="KW-1133">Transmembrane helix</keyword>
<dbReference type="Proteomes" id="UP001432322">
    <property type="component" value="Unassembled WGS sequence"/>
</dbReference>
<comment type="caution">
    <text evidence="2">The sequence shown here is derived from an EMBL/GenBank/DDBJ whole genome shotgun (WGS) entry which is preliminary data.</text>
</comment>
<name>A0AAV5V668_9BILA</name>
<keyword evidence="1" id="KW-0812">Transmembrane</keyword>
<feature type="transmembrane region" description="Helical" evidence="1">
    <location>
        <begin position="55"/>
        <end position="74"/>
    </location>
</feature>
<keyword evidence="1" id="KW-0472">Membrane</keyword>
<feature type="non-terminal residue" evidence="2">
    <location>
        <position position="87"/>
    </location>
</feature>
<feature type="non-terminal residue" evidence="2">
    <location>
        <position position="1"/>
    </location>
</feature>
<proteinExistence type="predicted"/>
<evidence type="ECO:0000313" key="2">
    <source>
        <dbReference type="EMBL" id="GMT14035.1"/>
    </source>
</evidence>
<dbReference type="EMBL" id="BTSY01000002">
    <property type="protein sequence ID" value="GMT14035.1"/>
    <property type="molecule type" value="Genomic_DNA"/>
</dbReference>
<organism evidence="2 3">
    <name type="scientific">Pristionchus fissidentatus</name>
    <dbReference type="NCBI Taxonomy" id="1538716"/>
    <lineage>
        <taxon>Eukaryota</taxon>
        <taxon>Metazoa</taxon>
        <taxon>Ecdysozoa</taxon>
        <taxon>Nematoda</taxon>
        <taxon>Chromadorea</taxon>
        <taxon>Rhabditida</taxon>
        <taxon>Rhabditina</taxon>
        <taxon>Diplogasteromorpha</taxon>
        <taxon>Diplogasteroidea</taxon>
        <taxon>Neodiplogasteridae</taxon>
        <taxon>Pristionchus</taxon>
    </lineage>
</organism>
<protein>
    <submittedName>
        <fullName evidence="2">Uncharacterized protein</fullName>
    </submittedName>
</protein>
<sequence length="87" mass="9808">NDFQMSPVYAANDTRFQHCCSCCRVHVTTAAQALTILHVIVNIAPIAGGVRQDNLFALIFTLAIMALSIYAVFWEKRKPLIVFIVYY</sequence>
<accession>A0AAV5V668</accession>